<comment type="similarity">
    <text evidence="7">Belongs to the major facilitator superfamily. Drug:H(+) antiporter-3 (DHA3) (TC 2.A.1.21) family.</text>
</comment>
<evidence type="ECO:0000256" key="2">
    <source>
        <dbReference type="ARBA" id="ARBA00022448"/>
    </source>
</evidence>
<keyword evidence="5 9" id="KW-1133">Transmembrane helix</keyword>
<comment type="subcellular location">
    <subcellularLocation>
        <location evidence="1">Cell membrane</location>
        <topology evidence="1">Multi-pass membrane protein</topology>
    </subcellularLocation>
</comment>
<keyword evidence="12" id="KW-1185">Reference proteome</keyword>
<evidence type="ECO:0000256" key="9">
    <source>
        <dbReference type="SAM" id="Phobius"/>
    </source>
</evidence>
<dbReference type="InterPro" id="IPR036259">
    <property type="entry name" value="MFS_trans_sf"/>
</dbReference>
<reference evidence="11 12" key="1">
    <citation type="journal article" date="2018" name="Elife">
        <title>Discovery and characterization of a prevalent human gut bacterial enzyme sufficient for the inactivation of a family of plant toxins.</title>
        <authorList>
            <person name="Koppel N."/>
            <person name="Bisanz J.E."/>
            <person name="Pandelia M.E."/>
            <person name="Turnbaugh P.J."/>
            <person name="Balskus E.P."/>
        </authorList>
    </citation>
    <scope>NUCLEOTIDE SEQUENCE [LARGE SCALE GENOMIC DNA]</scope>
    <source>
        <strain evidence="11 12">3C</strain>
    </source>
</reference>
<dbReference type="EMBL" id="PPTS01000005">
    <property type="protein sequence ID" value="RDB64893.1"/>
    <property type="molecule type" value="Genomic_DNA"/>
</dbReference>
<feature type="domain" description="Major facilitator superfamily (MFS) profile" evidence="10">
    <location>
        <begin position="232"/>
        <end position="439"/>
    </location>
</feature>
<evidence type="ECO:0000313" key="12">
    <source>
        <dbReference type="Proteomes" id="UP000254000"/>
    </source>
</evidence>
<keyword evidence="2" id="KW-0813">Transport</keyword>
<feature type="transmembrane region" description="Helical" evidence="9">
    <location>
        <begin position="147"/>
        <end position="167"/>
    </location>
</feature>
<evidence type="ECO:0000256" key="6">
    <source>
        <dbReference type="ARBA" id="ARBA00023136"/>
    </source>
</evidence>
<dbReference type="PROSITE" id="PS50850">
    <property type="entry name" value="MFS"/>
    <property type="match status" value="1"/>
</dbReference>
<dbReference type="CDD" id="cd06173">
    <property type="entry name" value="MFS_MefA_like"/>
    <property type="match status" value="1"/>
</dbReference>
<comment type="caution">
    <text evidence="11">The sequence shown here is derived from an EMBL/GenBank/DDBJ whole genome shotgun (WGS) entry which is preliminary data.</text>
</comment>
<dbReference type="OrthoDB" id="3177993at2"/>
<accession>A0A369LZE0</accession>
<dbReference type="PANTHER" id="PTHR23513:SF9">
    <property type="entry name" value="ENTEROBACTIN EXPORTER ENTS"/>
    <property type="match status" value="1"/>
</dbReference>
<feature type="transmembrane region" description="Helical" evidence="9">
    <location>
        <begin position="298"/>
        <end position="316"/>
    </location>
</feature>
<protein>
    <recommendedName>
        <fullName evidence="8">Multidrug efflux pump Tap</fullName>
    </recommendedName>
</protein>
<evidence type="ECO:0000256" key="8">
    <source>
        <dbReference type="ARBA" id="ARBA00040914"/>
    </source>
</evidence>
<feature type="transmembrane region" description="Helical" evidence="9">
    <location>
        <begin position="322"/>
        <end position="343"/>
    </location>
</feature>
<evidence type="ECO:0000256" key="1">
    <source>
        <dbReference type="ARBA" id="ARBA00004651"/>
    </source>
</evidence>
<feature type="transmembrane region" description="Helical" evidence="9">
    <location>
        <begin position="20"/>
        <end position="38"/>
    </location>
</feature>
<feature type="transmembrane region" description="Helical" evidence="9">
    <location>
        <begin position="388"/>
        <end position="405"/>
    </location>
</feature>
<dbReference type="GeneID" id="78359874"/>
<dbReference type="InterPro" id="IPR011701">
    <property type="entry name" value="MFS"/>
</dbReference>
<evidence type="ECO:0000256" key="3">
    <source>
        <dbReference type="ARBA" id="ARBA00022475"/>
    </source>
</evidence>
<dbReference type="Gene3D" id="1.20.1250.20">
    <property type="entry name" value="MFS general substrate transporter like domains"/>
    <property type="match status" value="1"/>
</dbReference>
<keyword evidence="4 9" id="KW-0812">Transmembrane</keyword>
<dbReference type="GO" id="GO:0005886">
    <property type="term" value="C:plasma membrane"/>
    <property type="evidence" value="ECO:0007669"/>
    <property type="project" value="UniProtKB-SubCell"/>
</dbReference>
<feature type="transmembrane region" description="Helical" evidence="9">
    <location>
        <begin position="232"/>
        <end position="255"/>
    </location>
</feature>
<evidence type="ECO:0000256" key="7">
    <source>
        <dbReference type="ARBA" id="ARBA00038075"/>
    </source>
</evidence>
<evidence type="ECO:0000256" key="4">
    <source>
        <dbReference type="ARBA" id="ARBA00022692"/>
    </source>
</evidence>
<evidence type="ECO:0000259" key="10">
    <source>
        <dbReference type="PROSITE" id="PS50850"/>
    </source>
</evidence>
<proteinExistence type="inferred from homology"/>
<keyword evidence="3" id="KW-1003">Cell membrane</keyword>
<keyword evidence="6 9" id="KW-0472">Membrane</keyword>
<dbReference type="SUPFAM" id="SSF103473">
    <property type="entry name" value="MFS general substrate transporter"/>
    <property type="match status" value="1"/>
</dbReference>
<sequence>MHTNPHPARIAPRFLASNALSLLGNSIAAVALPLILLATTGDALAAGTLALICAVPQMVIGVVGGAALDRFNRRDISILSDLVSAASVALIPVVDMLWGLNFGWFVALGLLGAVGDIPGMTARDALLPAVVARDKADLQRFMGLTQSLDSLTTIVGPAAAAFLIGAVGGVPSLWLTAALSFAAALVTCTVPRSVGAEGLRGSGAEADGRSALASAFGALRTGARVLFRTDGVLTASTLLSFGIIMVMGSFQGLVLPVHFTEIGRPELLGYVLSAMSLGLLASSLAYAALAPRLARRTWYLLSLAGMAAGVAVLGTLPDLPVMLLGAVLLGVSAGPASALLGFFMLDRIPEQDRGSALGAQNSLVMIAAPAAVFATSAAVTAFGEAPAAYGLVACWFVITVLAVGAKGMRRLDDAEPSSAAAAPAAAAPAAEAEVPSTQA</sequence>
<feature type="transmembrane region" description="Helical" evidence="9">
    <location>
        <begin position="267"/>
        <end position="289"/>
    </location>
</feature>
<evidence type="ECO:0000313" key="11">
    <source>
        <dbReference type="EMBL" id="RDB64893.1"/>
    </source>
</evidence>
<dbReference type="Pfam" id="PF07690">
    <property type="entry name" value="MFS_1"/>
    <property type="match status" value="1"/>
</dbReference>
<dbReference type="GO" id="GO:0022857">
    <property type="term" value="F:transmembrane transporter activity"/>
    <property type="evidence" value="ECO:0007669"/>
    <property type="project" value="InterPro"/>
</dbReference>
<gene>
    <name evidence="11" type="ORF">C1877_09250</name>
</gene>
<name>A0A369LZE0_9ACTN</name>
<dbReference type="InterPro" id="IPR020846">
    <property type="entry name" value="MFS_dom"/>
</dbReference>
<dbReference type="RefSeq" id="WP_114569012.1">
    <property type="nucleotide sequence ID" value="NZ_CABMMS010000005.1"/>
</dbReference>
<dbReference type="Proteomes" id="UP000254000">
    <property type="component" value="Unassembled WGS sequence"/>
</dbReference>
<feature type="transmembrane region" description="Helical" evidence="9">
    <location>
        <begin position="363"/>
        <end position="382"/>
    </location>
</feature>
<dbReference type="PANTHER" id="PTHR23513">
    <property type="entry name" value="INTEGRAL MEMBRANE EFFLUX PROTEIN-RELATED"/>
    <property type="match status" value="1"/>
</dbReference>
<evidence type="ECO:0000256" key="5">
    <source>
        <dbReference type="ARBA" id="ARBA00022989"/>
    </source>
</evidence>
<dbReference type="AlphaFoldDB" id="A0A369LZE0"/>
<feature type="transmembrane region" description="Helical" evidence="9">
    <location>
        <begin position="44"/>
        <end position="66"/>
    </location>
</feature>
<organism evidence="11 12">
    <name type="scientific">Gordonibacter pamelaeae</name>
    <dbReference type="NCBI Taxonomy" id="471189"/>
    <lineage>
        <taxon>Bacteria</taxon>
        <taxon>Bacillati</taxon>
        <taxon>Actinomycetota</taxon>
        <taxon>Coriobacteriia</taxon>
        <taxon>Eggerthellales</taxon>
        <taxon>Eggerthellaceae</taxon>
        <taxon>Gordonibacter</taxon>
    </lineage>
</organism>